<evidence type="ECO:0000256" key="11">
    <source>
        <dbReference type="ARBA" id="ARBA00061399"/>
    </source>
</evidence>
<dbReference type="Pfam" id="PF00271">
    <property type="entry name" value="Helicase_C"/>
    <property type="match status" value="1"/>
</dbReference>
<feature type="domain" description="Helicase C-terminal" evidence="15">
    <location>
        <begin position="811"/>
        <end position="973"/>
    </location>
</feature>
<dbReference type="PROSITE" id="PS51192">
    <property type="entry name" value="HELICASE_ATP_BIND_1"/>
    <property type="match status" value="1"/>
</dbReference>
<dbReference type="Gene3D" id="3.40.50.11180">
    <property type="match status" value="1"/>
</dbReference>
<evidence type="ECO:0000256" key="1">
    <source>
        <dbReference type="ARBA" id="ARBA00004496"/>
    </source>
</evidence>
<dbReference type="GO" id="GO:0003678">
    <property type="term" value="F:DNA helicase activity"/>
    <property type="evidence" value="ECO:0007669"/>
    <property type="project" value="TreeGrafter"/>
</dbReference>
<evidence type="ECO:0000256" key="6">
    <source>
        <dbReference type="ARBA" id="ARBA00022806"/>
    </source>
</evidence>
<dbReference type="SMART" id="SM00982">
    <property type="entry name" value="TRCF"/>
    <property type="match status" value="1"/>
</dbReference>
<protein>
    <recommendedName>
        <fullName evidence="12 13">Transcription-repair-coupling factor</fullName>
        <shortName evidence="13">TRCF</shortName>
        <ecNumber evidence="13">3.6.4.-</ecNumber>
    </recommendedName>
</protein>
<dbReference type="GO" id="GO:0003684">
    <property type="term" value="F:damaged DNA binding"/>
    <property type="evidence" value="ECO:0007669"/>
    <property type="project" value="InterPro"/>
</dbReference>
<comment type="similarity">
    <text evidence="11 13">In the C-terminal section; belongs to the helicase family. RecG subfamily.</text>
</comment>
<comment type="subcellular location">
    <subcellularLocation>
        <location evidence="1 13">Cytoplasm</location>
    </subcellularLocation>
</comment>
<dbReference type="SMART" id="SM01058">
    <property type="entry name" value="CarD_TRCF"/>
    <property type="match status" value="1"/>
</dbReference>
<dbReference type="EC" id="3.6.4.-" evidence="13"/>
<dbReference type="InterPro" id="IPR027417">
    <property type="entry name" value="P-loop_NTPase"/>
</dbReference>
<keyword evidence="4 13" id="KW-0227">DNA damage</keyword>
<dbReference type="CDD" id="cd17991">
    <property type="entry name" value="DEXHc_TRCF"/>
    <property type="match status" value="1"/>
</dbReference>
<dbReference type="NCBIfam" id="TIGR00580">
    <property type="entry name" value="mfd"/>
    <property type="match status" value="1"/>
</dbReference>
<organism evidence="16 17">
    <name type="scientific">Caloramator fervidus</name>
    <dbReference type="NCBI Taxonomy" id="29344"/>
    <lineage>
        <taxon>Bacteria</taxon>
        <taxon>Bacillati</taxon>
        <taxon>Bacillota</taxon>
        <taxon>Clostridia</taxon>
        <taxon>Eubacteriales</taxon>
        <taxon>Clostridiaceae</taxon>
        <taxon>Caloramator</taxon>
    </lineage>
</organism>
<dbReference type="AlphaFoldDB" id="A0A1H5UYW9"/>
<evidence type="ECO:0000256" key="12">
    <source>
        <dbReference type="ARBA" id="ARBA00070128"/>
    </source>
</evidence>
<dbReference type="SUPFAM" id="SSF52540">
    <property type="entry name" value="P-loop containing nucleoside triphosphate hydrolases"/>
    <property type="match status" value="4"/>
</dbReference>
<dbReference type="GO" id="GO:0005737">
    <property type="term" value="C:cytoplasm"/>
    <property type="evidence" value="ECO:0007669"/>
    <property type="project" value="UniProtKB-SubCell"/>
</dbReference>
<keyword evidence="5 13" id="KW-0378">Hydrolase</keyword>
<dbReference type="RefSeq" id="WP_103896021.1">
    <property type="nucleotide sequence ID" value="NZ_FNUK01000011.1"/>
</dbReference>
<sequence length="1165" mass="134677">MNYNGLLEEILKYKEFRDLLNNAENKIPCQVHGLSDSQKALIAFCLFLKLNRQIFILSYNDIEAKKLYDDIKTFTDDCYYFPYKEMVLNIDVESFEVKSERIKILKKILSGEKLIVVSTIESILPIMPPSDILKNNQFEIKEGMELESLEFLSKLYELGYERTEVVEGKGQFAQRGGIIDVFPINLEQPIRIEFFGDEIDTIRSFDPLSQRSIKRIEKVTLYPAREILLNDIIVKKAYEDIKKDFEGKLKSFSKKKKDEAKVLEHKFKELLEKLVNFRYFEGMDSFLPYFYDLQNNILDYFIDPVIILDESLRISQRIFAAYEDFQEMFKTMLENGNVLPKQGNYFLQPEVIISKLKLFPIISLNMLPRVVENFKPKSIINFNCISLPSYSNNIQMLMEEFKLKLNNGYKIIIFSQNEAKALRFKNSLKEEGFNAIYKENLDEIKEGFITITTGTLAKGMDFPDIKLFIVSDGEMHSSKKQRKKIKDKKTKKIDVFTDLKVGDYVVHEIHGIGIFKGISELVIEGIKRDYLVIQYHGNDTLYVPVEQLDVVQKYIGADEKPPKVNKLGSSDWIKTKNKVKESLKEVAKELIELYAERSRIKGYAFSPDTPWQKQFEDEFPYQETEDQLKAIEEIKRDMESPKPMDRLLCGDVGYGKTEVAMRAAFKAVMDGKQVAVLVPTTILAEQHFNTFIQRFKGFPVNIDMLSRFKSSGEQKKTLKELAAGNIDIIIGTHKLLSKGVKFKDLGLLIIDEEQRFGVSHKEKIKLMKRNVDVLTLTATPIPRTLHMSLIGVRDMSIIETPPEDRYPVQTYVLEYNEVIVREAILRELSRGGQVFFVYNRVETILDMQREILKLVPEARIIIAHGQMKEEELEDAIISFINGEADILLCTTIIETGIDMPNVNTLIVYDADKMGLSQLYQLRGRVGRSNRIAYAYFTYRKDKVLTEAAEKRLKAIKEFTEFGSGFKIAMRDLEIRGAGSLFGTKQHGHLAAVGYDMYCKLLDEAIKELKGEEKEEEFETQIELQVSAYIPSNYIEDEVIKIEIYKKIASIDSHEDRMDIIDELIDRFGDIPKVVDNLIKVSYIKSLSKGLKIFSVKQIDKDVFLHFKDASCLNVEVIRQINKKYNNIVSFPSTKEPILKIKIQKNSEVLDTLMDILQDFKNLQYI</sequence>
<keyword evidence="3 13" id="KW-0547">Nucleotide-binding</keyword>
<dbReference type="GO" id="GO:0006355">
    <property type="term" value="P:regulation of DNA-templated transcription"/>
    <property type="evidence" value="ECO:0007669"/>
    <property type="project" value="UniProtKB-UniRule"/>
</dbReference>
<evidence type="ECO:0000259" key="15">
    <source>
        <dbReference type="PROSITE" id="PS51194"/>
    </source>
</evidence>
<evidence type="ECO:0000256" key="4">
    <source>
        <dbReference type="ARBA" id="ARBA00022763"/>
    </source>
</evidence>
<dbReference type="InterPro" id="IPR037235">
    <property type="entry name" value="TRCF-like_C_D7"/>
</dbReference>
<dbReference type="HAMAP" id="MF_00969">
    <property type="entry name" value="TRCF"/>
    <property type="match status" value="1"/>
</dbReference>
<feature type="domain" description="Helicase ATP-binding" evidence="14">
    <location>
        <begin position="637"/>
        <end position="798"/>
    </location>
</feature>
<accession>A0A1H5UYW9</accession>
<dbReference type="Proteomes" id="UP000242850">
    <property type="component" value="Unassembled WGS sequence"/>
</dbReference>
<dbReference type="Pfam" id="PF17757">
    <property type="entry name" value="UvrB_inter"/>
    <property type="match status" value="1"/>
</dbReference>
<evidence type="ECO:0000256" key="7">
    <source>
        <dbReference type="ARBA" id="ARBA00022840"/>
    </source>
</evidence>
<proteinExistence type="inferred from homology"/>
<evidence type="ECO:0000256" key="2">
    <source>
        <dbReference type="ARBA" id="ARBA00022490"/>
    </source>
</evidence>
<dbReference type="SUPFAM" id="SSF143517">
    <property type="entry name" value="TRCF domain-like"/>
    <property type="match status" value="1"/>
</dbReference>
<keyword evidence="17" id="KW-1185">Reference proteome</keyword>
<evidence type="ECO:0000256" key="8">
    <source>
        <dbReference type="ARBA" id="ARBA00023125"/>
    </source>
</evidence>
<dbReference type="Pfam" id="PF03461">
    <property type="entry name" value="TRCF"/>
    <property type="match status" value="1"/>
</dbReference>
<keyword evidence="6" id="KW-0347">Helicase</keyword>
<dbReference type="InterPro" id="IPR047112">
    <property type="entry name" value="RecG/Mfd"/>
</dbReference>
<dbReference type="InterPro" id="IPR005118">
    <property type="entry name" value="TRCF_C"/>
</dbReference>
<name>A0A1H5UYW9_9CLOT</name>
<dbReference type="Gene3D" id="2.40.10.170">
    <property type="match status" value="1"/>
</dbReference>
<reference evidence="17" key="1">
    <citation type="submission" date="2016-10" db="EMBL/GenBank/DDBJ databases">
        <authorList>
            <person name="Varghese N."/>
            <person name="Submissions S."/>
        </authorList>
    </citation>
    <scope>NUCLEOTIDE SEQUENCE [LARGE SCALE GENOMIC DNA]</scope>
    <source>
        <strain evidence="17">DSM 5463</strain>
    </source>
</reference>
<evidence type="ECO:0000313" key="17">
    <source>
        <dbReference type="Proteomes" id="UP000242850"/>
    </source>
</evidence>
<dbReference type="InterPro" id="IPR014001">
    <property type="entry name" value="Helicase_ATP-bd"/>
</dbReference>
<evidence type="ECO:0000256" key="9">
    <source>
        <dbReference type="ARBA" id="ARBA00023204"/>
    </source>
</evidence>
<comment type="function">
    <text evidence="13">Couples transcription and DNA repair by recognizing RNA polymerase (RNAP) stalled at DNA lesions. Mediates ATP-dependent release of RNAP and its truncated transcript from the DNA, and recruitment of nucleotide excision repair machinery to the damaged site.</text>
</comment>
<dbReference type="InterPro" id="IPR001650">
    <property type="entry name" value="Helicase_C-like"/>
</dbReference>
<dbReference type="Gene3D" id="3.40.50.300">
    <property type="entry name" value="P-loop containing nucleotide triphosphate hydrolases"/>
    <property type="match status" value="2"/>
</dbReference>
<dbReference type="Gene3D" id="3.90.1150.50">
    <property type="entry name" value="Transcription-repair-coupling factor, D7 domain"/>
    <property type="match status" value="1"/>
</dbReference>
<dbReference type="Pfam" id="PF02559">
    <property type="entry name" value="CarD_TRCF_RID"/>
    <property type="match status" value="1"/>
</dbReference>
<dbReference type="InterPro" id="IPR011545">
    <property type="entry name" value="DEAD/DEAH_box_helicase_dom"/>
</dbReference>
<dbReference type="SMART" id="SM00490">
    <property type="entry name" value="HELICc"/>
    <property type="match status" value="1"/>
</dbReference>
<keyword evidence="7 13" id="KW-0067">ATP-binding</keyword>
<evidence type="ECO:0000259" key="14">
    <source>
        <dbReference type="PROSITE" id="PS51192"/>
    </source>
</evidence>
<dbReference type="Gene3D" id="3.30.2060.10">
    <property type="entry name" value="Penicillin-binding protein 1b domain"/>
    <property type="match status" value="1"/>
</dbReference>
<dbReference type="SUPFAM" id="SSF141259">
    <property type="entry name" value="CarD-like"/>
    <property type="match status" value="1"/>
</dbReference>
<evidence type="ECO:0000256" key="5">
    <source>
        <dbReference type="ARBA" id="ARBA00022801"/>
    </source>
</evidence>
<gene>
    <name evidence="13" type="primary">mfd</name>
    <name evidence="16" type="ORF">SAMN05660865_01048</name>
</gene>
<dbReference type="InterPro" id="IPR036101">
    <property type="entry name" value="CarD-like/TRCF_RID_sf"/>
</dbReference>
<keyword evidence="8 13" id="KW-0238">DNA-binding</keyword>
<dbReference type="OrthoDB" id="9804325at2"/>
<evidence type="ECO:0000313" key="16">
    <source>
        <dbReference type="EMBL" id="SEF79608.1"/>
    </source>
</evidence>
<dbReference type="InterPro" id="IPR003711">
    <property type="entry name" value="CarD-like/TRCF_RID"/>
</dbReference>
<dbReference type="GO" id="GO:0000716">
    <property type="term" value="P:transcription-coupled nucleotide-excision repair, DNA damage recognition"/>
    <property type="evidence" value="ECO:0007669"/>
    <property type="project" value="UniProtKB-UniRule"/>
</dbReference>
<dbReference type="EMBL" id="FNUK01000011">
    <property type="protein sequence ID" value="SEF79608.1"/>
    <property type="molecule type" value="Genomic_DNA"/>
</dbReference>
<comment type="similarity">
    <text evidence="10 13">In the N-terminal section; belongs to the UvrB family.</text>
</comment>
<keyword evidence="2 13" id="KW-0963">Cytoplasm</keyword>
<keyword evidence="9 13" id="KW-0234">DNA repair</keyword>
<dbReference type="GO" id="GO:0016787">
    <property type="term" value="F:hydrolase activity"/>
    <property type="evidence" value="ECO:0007669"/>
    <property type="project" value="UniProtKB-KW"/>
</dbReference>
<dbReference type="PROSITE" id="PS51194">
    <property type="entry name" value="HELICASE_CTER"/>
    <property type="match status" value="1"/>
</dbReference>
<dbReference type="PANTHER" id="PTHR47964:SF1">
    <property type="entry name" value="ATP-DEPENDENT DNA HELICASE HOMOLOG RECG, CHLOROPLASTIC"/>
    <property type="match status" value="1"/>
</dbReference>
<evidence type="ECO:0000256" key="10">
    <source>
        <dbReference type="ARBA" id="ARBA00061104"/>
    </source>
</evidence>
<dbReference type="InterPro" id="IPR004576">
    <property type="entry name" value="Mfd"/>
</dbReference>
<dbReference type="PANTHER" id="PTHR47964">
    <property type="entry name" value="ATP-DEPENDENT DNA HELICASE HOMOLOG RECG, CHLOROPLASTIC"/>
    <property type="match status" value="1"/>
</dbReference>
<evidence type="ECO:0000256" key="3">
    <source>
        <dbReference type="ARBA" id="ARBA00022741"/>
    </source>
</evidence>
<dbReference type="GO" id="GO:0005524">
    <property type="term" value="F:ATP binding"/>
    <property type="evidence" value="ECO:0007669"/>
    <property type="project" value="UniProtKB-UniRule"/>
</dbReference>
<evidence type="ECO:0000256" key="13">
    <source>
        <dbReference type="HAMAP-Rule" id="MF_00969"/>
    </source>
</evidence>
<dbReference type="SMART" id="SM00487">
    <property type="entry name" value="DEXDc"/>
    <property type="match status" value="1"/>
</dbReference>
<dbReference type="InterPro" id="IPR041471">
    <property type="entry name" value="UvrB_inter"/>
</dbReference>
<dbReference type="Pfam" id="PF00270">
    <property type="entry name" value="DEAD"/>
    <property type="match status" value="1"/>
</dbReference>
<dbReference type="FunFam" id="3.40.50.300:FF:000546">
    <property type="entry name" value="Transcription-repair-coupling factor"/>
    <property type="match status" value="1"/>
</dbReference>